<dbReference type="OrthoDB" id="885818at2"/>
<dbReference type="RefSeq" id="WP_138078504.1">
    <property type="nucleotide sequence ID" value="NZ_VAJM01000006.1"/>
</dbReference>
<gene>
    <name evidence="2" type="ORF">FDY95_13965</name>
</gene>
<feature type="signal peptide" evidence="1">
    <location>
        <begin position="1"/>
        <end position="24"/>
    </location>
</feature>
<keyword evidence="1" id="KW-0732">Signal</keyword>
<feature type="chain" id="PRO_5024406945" description="Outer membrane protein beta-barrel domain-containing protein" evidence="1">
    <location>
        <begin position="25"/>
        <end position="224"/>
    </location>
</feature>
<evidence type="ECO:0000313" key="3">
    <source>
        <dbReference type="Proteomes" id="UP000305517"/>
    </source>
</evidence>
<accession>A0A5R8WNP1</accession>
<name>A0A5R8WNP1_9BACT</name>
<protein>
    <recommendedName>
        <fullName evidence="4">Outer membrane protein beta-barrel domain-containing protein</fullName>
    </recommendedName>
</protein>
<comment type="caution">
    <text evidence="2">The sequence shown here is derived from an EMBL/GenBank/DDBJ whole genome shotgun (WGS) entry which is preliminary data.</text>
</comment>
<evidence type="ECO:0000313" key="2">
    <source>
        <dbReference type="EMBL" id="TLM91665.1"/>
    </source>
</evidence>
<reference evidence="2 3" key="1">
    <citation type="submission" date="2019-05" db="EMBL/GenBank/DDBJ databases">
        <title>Hymenobacter edaphi sp. nov., isolated from abandoned arsenic-contaminated farmland soil.</title>
        <authorList>
            <person name="Nie L."/>
        </authorList>
    </citation>
    <scope>NUCLEOTIDE SEQUENCE [LARGE SCALE GENOMIC DNA]</scope>
    <source>
        <strain evidence="2 3">1-3-3-8</strain>
    </source>
</reference>
<keyword evidence="3" id="KW-1185">Reference proteome</keyword>
<dbReference type="EMBL" id="VAJM01000006">
    <property type="protein sequence ID" value="TLM91665.1"/>
    <property type="molecule type" value="Genomic_DNA"/>
</dbReference>
<proteinExistence type="predicted"/>
<evidence type="ECO:0000256" key="1">
    <source>
        <dbReference type="SAM" id="SignalP"/>
    </source>
</evidence>
<dbReference type="Proteomes" id="UP000305517">
    <property type="component" value="Unassembled WGS sequence"/>
</dbReference>
<sequence length="224" mass="24916">MKLPACPPALPALLLLLSAAPAAAQTTNAAVAAPAPPATPRQALKLGLFSSETIGLSYERQLAPRTSLQASLGGWFNGYDGGRGFVYDSAYFYPVPLQRYRARRQRLALTVQLRRYLQPTKPALAGWYVGAGAQLLGQWTRYRFDDGHTERNHYHEQNLQLRFGRQCQLGPRFTFDVGLGPELVVGTEPRYVYNANTGFYALGSERYFYARPAFGMALQAGYRF</sequence>
<evidence type="ECO:0008006" key="4">
    <source>
        <dbReference type="Google" id="ProtNLM"/>
    </source>
</evidence>
<dbReference type="AlphaFoldDB" id="A0A5R8WNP1"/>
<organism evidence="2 3">
    <name type="scientific">Hymenobacter jeollabukensis</name>
    <dbReference type="NCBI Taxonomy" id="2025313"/>
    <lineage>
        <taxon>Bacteria</taxon>
        <taxon>Pseudomonadati</taxon>
        <taxon>Bacteroidota</taxon>
        <taxon>Cytophagia</taxon>
        <taxon>Cytophagales</taxon>
        <taxon>Hymenobacteraceae</taxon>
        <taxon>Hymenobacter</taxon>
    </lineage>
</organism>